<evidence type="ECO:0000313" key="1">
    <source>
        <dbReference type="EMBL" id="EJN60460.1"/>
    </source>
</evidence>
<gene>
    <name evidence="1" type="ORF">HSB1_10630</name>
</gene>
<reference evidence="1 2" key="1">
    <citation type="journal article" date="2012" name="J. Bacteriol.">
        <title>Draft Genome Sequence of the Extremely Halophilic Archaeon Halogranum salarium B-1T.</title>
        <authorList>
            <person name="Kim K.K."/>
            <person name="Lee K.C."/>
            <person name="Lee J.S."/>
        </authorList>
    </citation>
    <scope>NUCLEOTIDE SEQUENCE [LARGE SCALE GENOMIC DNA]</scope>
    <source>
        <strain evidence="1 2">B-1</strain>
    </source>
</reference>
<name>J2ZIC0_9EURY</name>
<evidence type="ECO:0000313" key="2">
    <source>
        <dbReference type="Proteomes" id="UP000007813"/>
    </source>
</evidence>
<dbReference type="eggNOG" id="ENOG502N64U">
    <property type="taxonomic scope" value="Archaea"/>
</dbReference>
<organism evidence="1 2">
    <name type="scientific">Halogranum salarium B-1</name>
    <dbReference type="NCBI Taxonomy" id="1210908"/>
    <lineage>
        <taxon>Archaea</taxon>
        <taxon>Methanobacteriati</taxon>
        <taxon>Methanobacteriota</taxon>
        <taxon>Stenosarchaea group</taxon>
        <taxon>Halobacteria</taxon>
        <taxon>Halobacteriales</taxon>
        <taxon>Haloferacaceae</taxon>
    </lineage>
</organism>
<dbReference type="AlphaFoldDB" id="J2ZIC0"/>
<accession>J2ZIC0</accession>
<protein>
    <submittedName>
        <fullName evidence="1">Uncharacterized protein</fullName>
    </submittedName>
</protein>
<dbReference type="Proteomes" id="UP000007813">
    <property type="component" value="Unassembled WGS sequence"/>
</dbReference>
<comment type="caution">
    <text evidence="1">The sequence shown here is derived from an EMBL/GenBank/DDBJ whole genome shotgun (WGS) entry which is preliminary data.</text>
</comment>
<dbReference type="EMBL" id="ALJD01000003">
    <property type="protein sequence ID" value="EJN60460.1"/>
    <property type="molecule type" value="Genomic_DNA"/>
</dbReference>
<dbReference type="RefSeq" id="WP_009366177.1">
    <property type="nucleotide sequence ID" value="NZ_ALJD01000003.1"/>
</dbReference>
<sequence length="103" mass="11227">MSEAYHELWANFQARIKAAISTGAGAYDLLGPLLVELRQCEVALRRRDGNIEAVEGFVAAELSETLQRYDDAGRPGGFDSVCAANIVLAVMNALVRRAQVMDE</sequence>
<proteinExistence type="predicted"/>